<organism evidence="2 3">
    <name type="scientific">Actinomycetospora endophytica</name>
    <dbReference type="NCBI Taxonomy" id="2291215"/>
    <lineage>
        <taxon>Bacteria</taxon>
        <taxon>Bacillati</taxon>
        <taxon>Actinomycetota</taxon>
        <taxon>Actinomycetes</taxon>
        <taxon>Pseudonocardiales</taxon>
        <taxon>Pseudonocardiaceae</taxon>
        <taxon>Actinomycetospora</taxon>
    </lineage>
</organism>
<gene>
    <name evidence="2" type="ORF">LQ327_05065</name>
</gene>
<evidence type="ECO:0000256" key="1">
    <source>
        <dbReference type="SAM" id="MobiDB-lite"/>
    </source>
</evidence>
<dbReference type="Proteomes" id="UP001199469">
    <property type="component" value="Unassembled WGS sequence"/>
</dbReference>
<sequence length="88" mass="8744">MGRPALSDLDALDGEVLPERTVLSTVSSPFHGASPAAPSSGSGHGTTVVNSCQTTTSHGTPGLLGSLGLGSEQPHTTTTCTPSTVVTR</sequence>
<evidence type="ECO:0000313" key="3">
    <source>
        <dbReference type="Proteomes" id="UP001199469"/>
    </source>
</evidence>
<protein>
    <submittedName>
        <fullName evidence="2">Uncharacterized protein</fullName>
    </submittedName>
</protein>
<feature type="compositionally biased region" description="Low complexity" evidence="1">
    <location>
        <begin position="27"/>
        <end position="41"/>
    </location>
</feature>
<feature type="region of interest" description="Disordered" evidence="1">
    <location>
        <begin position="26"/>
        <end position="88"/>
    </location>
</feature>
<evidence type="ECO:0000313" key="2">
    <source>
        <dbReference type="EMBL" id="MCD2192756.1"/>
    </source>
</evidence>
<name>A0ABS8P3E5_9PSEU</name>
<accession>A0ABS8P3E5</accession>
<proteinExistence type="predicted"/>
<reference evidence="2 3" key="1">
    <citation type="submission" date="2021-11" db="EMBL/GenBank/DDBJ databases">
        <title>Draft genome sequence of Actinomycetospora sp. SF1 isolated from the rhizosphere soil.</title>
        <authorList>
            <person name="Duangmal K."/>
            <person name="Chantavorakit T."/>
        </authorList>
    </citation>
    <scope>NUCLEOTIDE SEQUENCE [LARGE SCALE GENOMIC DNA]</scope>
    <source>
        <strain evidence="2 3">TBRC 5722</strain>
    </source>
</reference>
<comment type="caution">
    <text evidence="2">The sequence shown here is derived from an EMBL/GenBank/DDBJ whole genome shotgun (WGS) entry which is preliminary data.</text>
</comment>
<feature type="compositionally biased region" description="Low complexity" evidence="1">
    <location>
        <begin position="54"/>
        <end position="88"/>
    </location>
</feature>
<keyword evidence="3" id="KW-1185">Reference proteome</keyword>
<dbReference type="EMBL" id="JAJNDB010000001">
    <property type="protein sequence ID" value="MCD2192756.1"/>
    <property type="molecule type" value="Genomic_DNA"/>
</dbReference>
<dbReference type="RefSeq" id="WP_230730427.1">
    <property type="nucleotide sequence ID" value="NZ_JAJNDB010000001.1"/>
</dbReference>